<keyword evidence="2" id="KW-0812">Transmembrane</keyword>
<dbReference type="PANTHER" id="PTHR43592:SF15">
    <property type="entry name" value="CAAX AMINO TERMINAL PROTEASE FAMILY PROTEIN"/>
    <property type="match status" value="1"/>
</dbReference>
<feature type="domain" description="CAAX prenyl protease 2/Lysostaphin resistance protein A-like" evidence="3">
    <location>
        <begin position="240"/>
        <end position="299"/>
    </location>
</feature>
<dbReference type="AlphaFoldDB" id="A0A7I8KKV0"/>
<organism evidence="4 5">
    <name type="scientific">Spirodela intermedia</name>
    <name type="common">Intermediate duckweed</name>
    <dbReference type="NCBI Taxonomy" id="51605"/>
    <lineage>
        <taxon>Eukaryota</taxon>
        <taxon>Viridiplantae</taxon>
        <taxon>Streptophyta</taxon>
        <taxon>Embryophyta</taxon>
        <taxon>Tracheophyta</taxon>
        <taxon>Spermatophyta</taxon>
        <taxon>Magnoliopsida</taxon>
        <taxon>Liliopsida</taxon>
        <taxon>Araceae</taxon>
        <taxon>Lemnoideae</taxon>
        <taxon>Spirodela</taxon>
    </lineage>
</organism>
<keyword evidence="2" id="KW-0472">Membrane</keyword>
<reference evidence="4" key="1">
    <citation type="submission" date="2020-02" db="EMBL/GenBank/DDBJ databases">
        <authorList>
            <person name="Scholz U."/>
            <person name="Mascher M."/>
            <person name="Fiebig A."/>
        </authorList>
    </citation>
    <scope>NUCLEOTIDE SEQUENCE</scope>
</reference>
<dbReference type="GO" id="GO:0004175">
    <property type="term" value="F:endopeptidase activity"/>
    <property type="evidence" value="ECO:0007669"/>
    <property type="project" value="UniProtKB-ARBA"/>
</dbReference>
<name>A0A7I8KKV0_SPIIN</name>
<dbReference type="InterPro" id="IPR003675">
    <property type="entry name" value="Rce1/LyrA-like_dom"/>
</dbReference>
<keyword evidence="2" id="KW-1133">Transmembrane helix</keyword>
<dbReference type="Proteomes" id="UP000663760">
    <property type="component" value="Chromosome 6"/>
</dbReference>
<dbReference type="Pfam" id="PF02517">
    <property type="entry name" value="Rce1-like"/>
    <property type="match status" value="1"/>
</dbReference>
<sequence length="321" mass="36402">MSLPSLARPIDCAFRFPDRLFSSHLVAFVNPKSGYSLRRSRRNGDPRRIRGSSRVRSAGPEEPGNAASNEETEVEGLFSFRPWDVPWDWKVTALVMTPYLMRNRNSTVGVKDEEILKTMAKLSVLYLFVSRYQPFPDDVFSFRWNQPFNLRRGWLLWAGGGLFIASCTAFLAKAIVSGSFDSQTQSELLCFLYHITKWMISTFQRSEFSSGRISGAIIASYWFIERQVFFRSIPDPGGSRWARLPPSVCIILSSAVFTLAHLSPGKSLEIFIFGTVLGMVYAQTRNLLTPISMHAMWNLGVILSLTVLQMMGHDIQVYLMI</sequence>
<evidence type="ECO:0000256" key="1">
    <source>
        <dbReference type="SAM" id="MobiDB-lite"/>
    </source>
</evidence>
<dbReference type="OrthoDB" id="548974at2759"/>
<evidence type="ECO:0000313" key="4">
    <source>
        <dbReference type="EMBL" id="CAA7398291.1"/>
    </source>
</evidence>
<dbReference type="PANTHER" id="PTHR43592">
    <property type="entry name" value="CAAX AMINO TERMINAL PROTEASE"/>
    <property type="match status" value="1"/>
</dbReference>
<dbReference type="EMBL" id="LR746269">
    <property type="protein sequence ID" value="CAA7398291.1"/>
    <property type="molecule type" value="Genomic_DNA"/>
</dbReference>
<evidence type="ECO:0000256" key="2">
    <source>
        <dbReference type="SAM" id="Phobius"/>
    </source>
</evidence>
<accession>A0A7I8KKV0</accession>
<protein>
    <recommendedName>
        <fullName evidence="3">CAAX prenyl protease 2/Lysostaphin resistance protein A-like domain-containing protein</fullName>
    </recommendedName>
</protein>
<keyword evidence="5" id="KW-1185">Reference proteome</keyword>
<feature type="transmembrane region" description="Helical" evidence="2">
    <location>
        <begin position="154"/>
        <end position="176"/>
    </location>
</feature>
<evidence type="ECO:0000313" key="5">
    <source>
        <dbReference type="Proteomes" id="UP000663760"/>
    </source>
</evidence>
<proteinExistence type="predicted"/>
<feature type="region of interest" description="Disordered" evidence="1">
    <location>
        <begin position="37"/>
        <end position="71"/>
    </location>
</feature>
<evidence type="ECO:0000259" key="3">
    <source>
        <dbReference type="Pfam" id="PF02517"/>
    </source>
</evidence>
<gene>
    <name evidence="4" type="ORF">SI8410_06008956</name>
</gene>
<feature type="transmembrane region" description="Helical" evidence="2">
    <location>
        <begin position="295"/>
        <end position="312"/>
    </location>
</feature>
<dbReference type="GO" id="GO:0080120">
    <property type="term" value="P:CAAX-box protein maturation"/>
    <property type="evidence" value="ECO:0007669"/>
    <property type="project" value="UniProtKB-ARBA"/>
</dbReference>